<dbReference type="AlphaFoldDB" id="A0A0L0W546"/>
<comment type="caution">
    <text evidence="1">The sequence shown here is derived from an EMBL/GenBank/DDBJ whole genome shotgun (WGS) entry which is preliminary data.</text>
</comment>
<evidence type="ECO:0000313" key="1">
    <source>
        <dbReference type="EMBL" id="KNF06400.1"/>
    </source>
</evidence>
<keyword evidence="2" id="KW-1185">Reference proteome</keyword>
<sequence length="373" mass="42166">MLVRDKIVETIANKSRLEECLAPVPKNRSSPDLAFSEQTPLGPHCTVNSDGSLRPINILSFPHRGGMPSGNSFFDKSNFQTPWDHFDKVSIFSRSQTQPLLLAIFDWEKAYCQIPTAKSQWLYLMVQDFKNNILIDTQITFGGVAGCGSFGRPADAWEQIMWKEFGLVHIVEQLTELGVKTNPSKISVFMNEQKYISFIWNGAKRTVRLPAEKKFERVQQLKAFLEPEAVFTYNQVEVPAGPLNHVSSLLPQLCCYLNGIYLPLDAREDIESWFQTLLTFEEIRIIWSPNPTKIGWVGDASTGFGVGILIGHKWAQFQLTKEWRTGPGSDQDIGWLETVAVCLGILVLTKLGVLQGLYCLDQQHNHGEFDQEK</sequence>
<organism evidence="1 2">
    <name type="scientific">Puccinia striiformis f. sp. tritici PST-78</name>
    <dbReference type="NCBI Taxonomy" id="1165861"/>
    <lineage>
        <taxon>Eukaryota</taxon>
        <taxon>Fungi</taxon>
        <taxon>Dikarya</taxon>
        <taxon>Basidiomycota</taxon>
        <taxon>Pucciniomycotina</taxon>
        <taxon>Pucciniomycetes</taxon>
        <taxon>Pucciniales</taxon>
        <taxon>Pucciniaceae</taxon>
        <taxon>Puccinia</taxon>
    </lineage>
</organism>
<proteinExistence type="predicted"/>
<protein>
    <recommendedName>
        <fullName evidence="3">Reverse transcriptase domain-containing protein</fullName>
    </recommendedName>
</protein>
<dbReference type="PANTHER" id="PTHR33050:SF7">
    <property type="entry name" value="RIBONUCLEASE H"/>
    <property type="match status" value="1"/>
</dbReference>
<gene>
    <name evidence="1" type="ORF">PSTG_00283</name>
</gene>
<dbReference type="Proteomes" id="UP000054564">
    <property type="component" value="Unassembled WGS sequence"/>
</dbReference>
<dbReference type="OrthoDB" id="2503698at2759"/>
<accession>A0A0L0W546</accession>
<evidence type="ECO:0000313" key="2">
    <source>
        <dbReference type="Proteomes" id="UP000054564"/>
    </source>
</evidence>
<dbReference type="PANTHER" id="PTHR33050">
    <property type="entry name" value="REVERSE TRANSCRIPTASE DOMAIN-CONTAINING PROTEIN"/>
    <property type="match status" value="1"/>
</dbReference>
<evidence type="ECO:0008006" key="3">
    <source>
        <dbReference type="Google" id="ProtNLM"/>
    </source>
</evidence>
<dbReference type="EMBL" id="AJIL01000003">
    <property type="protein sequence ID" value="KNF06400.1"/>
    <property type="molecule type" value="Genomic_DNA"/>
</dbReference>
<name>A0A0L0W546_9BASI</name>
<reference evidence="2" key="1">
    <citation type="submission" date="2014-03" db="EMBL/GenBank/DDBJ databases">
        <title>The Genome Sequence of Puccinia striiformis f. sp. tritici PST-78.</title>
        <authorList>
            <consortium name="The Broad Institute Genome Sequencing Platform"/>
            <person name="Cuomo C."/>
            <person name="Hulbert S."/>
            <person name="Chen X."/>
            <person name="Walker B."/>
            <person name="Young S.K."/>
            <person name="Zeng Q."/>
            <person name="Gargeya S."/>
            <person name="Fitzgerald M."/>
            <person name="Haas B."/>
            <person name="Abouelleil A."/>
            <person name="Alvarado L."/>
            <person name="Arachchi H.M."/>
            <person name="Berlin A.M."/>
            <person name="Chapman S.B."/>
            <person name="Goldberg J."/>
            <person name="Griggs A."/>
            <person name="Gujja S."/>
            <person name="Hansen M."/>
            <person name="Howarth C."/>
            <person name="Imamovic A."/>
            <person name="Larimer J."/>
            <person name="McCowan C."/>
            <person name="Montmayeur A."/>
            <person name="Murphy C."/>
            <person name="Neiman D."/>
            <person name="Pearson M."/>
            <person name="Priest M."/>
            <person name="Roberts A."/>
            <person name="Saif S."/>
            <person name="Shea T."/>
            <person name="Sisk P."/>
            <person name="Sykes S."/>
            <person name="Wortman J."/>
            <person name="Nusbaum C."/>
            <person name="Birren B."/>
        </authorList>
    </citation>
    <scope>NUCLEOTIDE SEQUENCE [LARGE SCALE GENOMIC DNA]</scope>
    <source>
        <strain evidence="2">race PST-78</strain>
    </source>
</reference>
<dbReference type="InterPro" id="IPR052055">
    <property type="entry name" value="Hepadnavirus_pol/RT"/>
</dbReference>